<evidence type="ECO:0000313" key="4">
    <source>
        <dbReference type="Proteomes" id="UP000243975"/>
    </source>
</evidence>
<evidence type="ECO:0000256" key="2">
    <source>
        <dbReference type="SAM" id="MobiDB-lite"/>
    </source>
</evidence>
<dbReference type="GO" id="GO:0034599">
    <property type="term" value="P:cellular response to oxidative stress"/>
    <property type="evidence" value="ECO:0007669"/>
    <property type="project" value="InterPro"/>
</dbReference>
<dbReference type="PANTHER" id="PTHR31356:SF65">
    <property type="entry name" value="L-ASCORBATE PEROXIDASE"/>
    <property type="match status" value="1"/>
</dbReference>
<dbReference type="Gene3D" id="1.10.520.10">
    <property type="match status" value="1"/>
</dbReference>
<dbReference type="GO" id="GO:0020037">
    <property type="term" value="F:heme binding"/>
    <property type="evidence" value="ECO:0007669"/>
    <property type="project" value="InterPro"/>
</dbReference>
<sequence length="149" mass="16800">MVLPSRTLLKTDHNPKTRQKPYNMGKNYPTVSDEYNRAVDEVRRKLKDLIAEKGSAPLMLRLATKTNPRWKGVSLIPMRVGTDHLRDVFVKTMGLTDEDIVALSGGHTLLPTDKALLGDPVFRPLVDKFAADKDAFFNAYAESHMKFSE</sequence>
<dbReference type="InterPro" id="IPR010255">
    <property type="entry name" value="Haem_peroxidase_sf"/>
</dbReference>
<dbReference type="EMBL" id="LEKV01004547">
    <property type="protein sequence ID" value="KVH94573.1"/>
    <property type="molecule type" value="Genomic_DNA"/>
</dbReference>
<accession>A0A103XPS2</accession>
<dbReference type="InterPro" id="IPR044831">
    <property type="entry name" value="Ccp1-like"/>
</dbReference>
<dbReference type="Gramene" id="KVH94573">
    <property type="protein sequence ID" value="KVH94573"/>
    <property type="gene ID" value="Ccrd_003361"/>
</dbReference>
<evidence type="ECO:0000256" key="1">
    <source>
        <dbReference type="ARBA" id="ARBA00023002"/>
    </source>
</evidence>
<proteinExistence type="predicted"/>
<keyword evidence="3" id="KW-0575">Peroxidase</keyword>
<dbReference type="Proteomes" id="UP000243975">
    <property type="component" value="Unassembled WGS sequence"/>
</dbReference>
<protein>
    <submittedName>
        <fullName evidence="3">Heme peroxidase</fullName>
    </submittedName>
</protein>
<name>A0A103XPS2_CYNCS</name>
<dbReference type="GO" id="GO:0042744">
    <property type="term" value="P:hydrogen peroxide catabolic process"/>
    <property type="evidence" value="ECO:0007669"/>
    <property type="project" value="TreeGrafter"/>
</dbReference>
<gene>
    <name evidence="3" type="ORF">Ccrd_003361</name>
</gene>
<reference evidence="3 4" key="1">
    <citation type="journal article" date="2016" name="Sci. Rep.">
        <title>The genome sequence of the outbreeding globe artichoke constructed de novo incorporating a phase-aware low-pass sequencing strategy of F1 progeny.</title>
        <authorList>
            <person name="Scaglione D."/>
            <person name="Reyes-Chin-Wo S."/>
            <person name="Acquadro A."/>
            <person name="Froenicke L."/>
            <person name="Portis E."/>
            <person name="Beitel C."/>
            <person name="Tirone M."/>
            <person name="Mauro R."/>
            <person name="Lo Monaco A."/>
            <person name="Mauromicale G."/>
            <person name="Faccioli P."/>
            <person name="Cattivelli L."/>
            <person name="Rieseberg L."/>
            <person name="Michelmore R."/>
            <person name="Lanteri S."/>
        </authorList>
    </citation>
    <scope>NUCLEOTIDE SEQUENCE [LARGE SCALE GENOMIC DNA]</scope>
    <source>
        <strain evidence="3">2C</strain>
    </source>
</reference>
<dbReference type="GO" id="GO:0009507">
    <property type="term" value="C:chloroplast"/>
    <property type="evidence" value="ECO:0007669"/>
    <property type="project" value="TreeGrafter"/>
</dbReference>
<evidence type="ECO:0000313" key="3">
    <source>
        <dbReference type="EMBL" id="KVH94573.1"/>
    </source>
</evidence>
<dbReference type="SUPFAM" id="SSF48113">
    <property type="entry name" value="Heme-dependent peroxidases"/>
    <property type="match status" value="1"/>
</dbReference>
<dbReference type="AlphaFoldDB" id="A0A103XPS2"/>
<comment type="caution">
    <text evidence="3">The sequence shown here is derived from an EMBL/GenBank/DDBJ whole genome shotgun (WGS) entry which is preliminary data.</text>
</comment>
<organism evidence="3 4">
    <name type="scientific">Cynara cardunculus var. scolymus</name>
    <name type="common">Globe artichoke</name>
    <name type="synonym">Cynara scolymus</name>
    <dbReference type="NCBI Taxonomy" id="59895"/>
    <lineage>
        <taxon>Eukaryota</taxon>
        <taxon>Viridiplantae</taxon>
        <taxon>Streptophyta</taxon>
        <taxon>Embryophyta</taxon>
        <taxon>Tracheophyta</taxon>
        <taxon>Spermatophyta</taxon>
        <taxon>Magnoliopsida</taxon>
        <taxon>eudicotyledons</taxon>
        <taxon>Gunneridae</taxon>
        <taxon>Pentapetalae</taxon>
        <taxon>asterids</taxon>
        <taxon>campanulids</taxon>
        <taxon>Asterales</taxon>
        <taxon>Asteraceae</taxon>
        <taxon>Carduoideae</taxon>
        <taxon>Cardueae</taxon>
        <taxon>Carduinae</taxon>
        <taxon>Cynara</taxon>
    </lineage>
</organism>
<feature type="region of interest" description="Disordered" evidence="2">
    <location>
        <begin position="1"/>
        <end position="27"/>
    </location>
</feature>
<feature type="non-terminal residue" evidence="3">
    <location>
        <position position="149"/>
    </location>
</feature>
<dbReference type="GO" id="GO:0004601">
    <property type="term" value="F:peroxidase activity"/>
    <property type="evidence" value="ECO:0007669"/>
    <property type="project" value="UniProtKB-KW"/>
</dbReference>
<dbReference type="PANTHER" id="PTHR31356">
    <property type="entry name" value="THYLAKOID LUMENAL 29 KDA PROTEIN, CHLOROPLASTIC-RELATED"/>
    <property type="match status" value="1"/>
</dbReference>
<dbReference type="GO" id="GO:0000302">
    <property type="term" value="P:response to reactive oxygen species"/>
    <property type="evidence" value="ECO:0007669"/>
    <property type="project" value="TreeGrafter"/>
</dbReference>
<keyword evidence="1" id="KW-0560">Oxidoreductase</keyword>
<dbReference type="STRING" id="59895.A0A103XPS2"/>
<keyword evidence="4" id="KW-1185">Reference proteome</keyword>
<dbReference type="Gene3D" id="1.10.420.10">
    <property type="entry name" value="Peroxidase, domain 2"/>
    <property type="match status" value="2"/>
</dbReference>